<dbReference type="Proteomes" id="UP000298325">
    <property type="component" value="Unassembled WGS sequence"/>
</dbReference>
<keyword evidence="1" id="KW-0963">Cytoplasm</keyword>
<comment type="similarity">
    <text evidence="1">Belongs to the UbiJ family.</text>
</comment>
<dbReference type="RefSeq" id="WP_135803263.1">
    <property type="nucleotide sequence ID" value="NZ_SRPF01000002.1"/>
</dbReference>
<feature type="domain" description="SCP2" evidence="2">
    <location>
        <begin position="19"/>
        <end position="115"/>
    </location>
</feature>
<dbReference type="PANTHER" id="PTHR38693">
    <property type="entry name" value="UBIQUINONE BIOSYNTHESIS PROTEIN UBIJ"/>
    <property type="match status" value="1"/>
</dbReference>
<dbReference type="EMBL" id="SRPF01000002">
    <property type="protein sequence ID" value="TGN40601.1"/>
    <property type="molecule type" value="Genomic_DNA"/>
</dbReference>
<dbReference type="InterPro" id="IPR036527">
    <property type="entry name" value="SCP2_sterol-bd_dom_sf"/>
</dbReference>
<dbReference type="InterPro" id="IPR003033">
    <property type="entry name" value="SCP2_sterol-bd_dom"/>
</dbReference>
<comment type="function">
    <text evidence="1">Required for ubiquinone (coenzyme Q) biosynthesis. Binds hydrophobic ubiquinone biosynthetic intermediates via its SCP2 domain and is essential for the stability of the Ubi complex. May constitute a docking platform where Ubi enzymes assemble and access their SCP2-bound polyprenyl substrates.</text>
</comment>
<evidence type="ECO:0000313" key="4">
    <source>
        <dbReference type="Proteomes" id="UP000298325"/>
    </source>
</evidence>
<dbReference type="Gene3D" id="3.30.1050.10">
    <property type="entry name" value="SCP2 sterol-binding domain"/>
    <property type="match status" value="1"/>
</dbReference>
<organism evidence="3 4">
    <name type="scientific">Marinobacter confluentis</name>
    <dbReference type="NCBI Taxonomy" id="1697557"/>
    <lineage>
        <taxon>Bacteria</taxon>
        <taxon>Pseudomonadati</taxon>
        <taxon>Pseudomonadota</taxon>
        <taxon>Gammaproteobacteria</taxon>
        <taxon>Pseudomonadales</taxon>
        <taxon>Marinobacteraceae</taxon>
        <taxon>Marinobacter</taxon>
    </lineage>
</organism>
<dbReference type="SUPFAM" id="SSF55718">
    <property type="entry name" value="SCP-like"/>
    <property type="match status" value="1"/>
</dbReference>
<keyword evidence="1" id="KW-0831">Ubiquinone biosynthesis</keyword>
<evidence type="ECO:0000313" key="3">
    <source>
        <dbReference type="EMBL" id="TGN40601.1"/>
    </source>
</evidence>
<dbReference type="PANTHER" id="PTHR38693:SF1">
    <property type="entry name" value="UBIQUINONE BIOSYNTHESIS ACCESSORY FACTOR UBIJ"/>
    <property type="match status" value="1"/>
</dbReference>
<evidence type="ECO:0000256" key="1">
    <source>
        <dbReference type="HAMAP-Rule" id="MF_02215"/>
    </source>
</evidence>
<keyword evidence="4" id="KW-1185">Reference proteome</keyword>
<gene>
    <name evidence="1" type="primary">ubiJ</name>
    <name evidence="3" type="ORF">E5Q11_10135</name>
</gene>
<accession>A0A4Z1C395</accession>
<comment type="caution">
    <text evidence="3">The sequence shown here is derived from an EMBL/GenBank/DDBJ whole genome shotgun (WGS) entry which is preliminary data.</text>
</comment>
<dbReference type="InterPro" id="IPR038989">
    <property type="entry name" value="UbiJ"/>
</dbReference>
<dbReference type="HAMAP" id="MF_02215">
    <property type="entry name" value="UbiJ"/>
    <property type="match status" value="1"/>
</dbReference>
<comment type="subcellular location">
    <subcellularLocation>
        <location evidence="1">Cytoplasm</location>
    </subcellularLocation>
</comment>
<comment type="pathway">
    <text evidence="1">Cofactor biosynthesis; ubiquinone biosynthesis.</text>
</comment>
<dbReference type="GO" id="GO:0006744">
    <property type="term" value="P:ubiquinone biosynthetic process"/>
    <property type="evidence" value="ECO:0007669"/>
    <property type="project" value="UniProtKB-UniRule"/>
</dbReference>
<reference evidence="3 4" key="1">
    <citation type="submission" date="2019-04" db="EMBL/GenBank/DDBJ databases">
        <authorList>
            <person name="Park S."/>
            <person name="Yoon J.-H."/>
        </authorList>
    </citation>
    <scope>NUCLEOTIDE SEQUENCE [LARGE SCALE GENOMIC DNA]</scope>
    <source>
        <strain evidence="3 4">HJM-18</strain>
    </source>
</reference>
<dbReference type="GO" id="GO:0005737">
    <property type="term" value="C:cytoplasm"/>
    <property type="evidence" value="ECO:0007669"/>
    <property type="project" value="UniProtKB-SubCell"/>
</dbReference>
<evidence type="ECO:0000259" key="2">
    <source>
        <dbReference type="Pfam" id="PF02036"/>
    </source>
</evidence>
<dbReference type="AlphaFoldDB" id="A0A4Z1C395"/>
<dbReference type="OrthoDB" id="5801225at2"/>
<name>A0A4Z1C395_9GAMM</name>
<sequence>MFPGPTLMSAITAVLERGLNRALALDPAGRKALMAALSGPIQFTLEAPLNLTMGLVPAENRVQVVSQPPQAPALELTGRPMAFAALATGDDQVFSQGRIRVVGDMALAHQFQRAIDQLDPDWEAAMAERIGDVPAHFLGQRLRGTIKWSRQAFQSLNANVEEYIHEESRSLPGRRELEATFEDIDQVSLRVERLDARIRQIEAANDTTGPEPS</sequence>
<dbReference type="UniPathway" id="UPA00232"/>
<protein>
    <recommendedName>
        <fullName evidence="1">Ubiquinone biosynthesis accessory factor UbiJ</fullName>
    </recommendedName>
</protein>
<dbReference type="Pfam" id="PF02036">
    <property type="entry name" value="SCP2"/>
    <property type="match status" value="1"/>
</dbReference>
<proteinExistence type="inferred from homology"/>